<protein>
    <submittedName>
        <fullName evidence="1">Nucleotidyltransferase family protein</fullName>
    </submittedName>
</protein>
<dbReference type="GO" id="GO:0016740">
    <property type="term" value="F:transferase activity"/>
    <property type="evidence" value="ECO:0007669"/>
    <property type="project" value="UniProtKB-KW"/>
</dbReference>
<accession>A0A6G4A0G3</accession>
<dbReference type="InterPro" id="IPR039498">
    <property type="entry name" value="NTP_transf_5"/>
</dbReference>
<dbReference type="Pfam" id="PF14907">
    <property type="entry name" value="NTP_transf_5"/>
    <property type="match status" value="1"/>
</dbReference>
<organism evidence="1">
    <name type="scientific">Paenibacillus sp. SYP-B3998</name>
    <dbReference type="NCBI Taxonomy" id="2678564"/>
    <lineage>
        <taxon>Bacteria</taxon>
        <taxon>Bacillati</taxon>
        <taxon>Bacillota</taxon>
        <taxon>Bacilli</taxon>
        <taxon>Bacillales</taxon>
        <taxon>Paenibacillaceae</taxon>
        <taxon>Paenibacillus</taxon>
    </lineage>
</organism>
<dbReference type="SUPFAM" id="SSF81301">
    <property type="entry name" value="Nucleotidyltransferase"/>
    <property type="match status" value="1"/>
</dbReference>
<proteinExistence type="predicted"/>
<dbReference type="InterPro" id="IPR043519">
    <property type="entry name" value="NT_sf"/>
</dbReference>
<keyword evidence="1" id="KW-0808">Transferase</keyword>
<dbReference type="AlphaFoldDB" id="A0A6G4A0G3"/>
<gene>
    <name evidence="1" type="ORF">GK047_14105</name>
</gene>
<evidence type="ECO:0000313" key="1">
    <source>
        <dbReference type="EMBL" id="NEW07137.1"/>
    </source>
</evidence>
<dbReference type="RefSeq" id="WP_163947490.1">
    <property type="nucleotide sequence ID" value="NZ_JAAIKC010000004.1"/>
</dbReference>
<dbReference type="Gene3D" id="3.30.460.40">
    <property type="match status" value="1"/>
</dbReference>
<sequence length="391" mass="46547">MDNEFARLINAFPKELKWLLSLLHIDKQDSESQTAPSNMDWDYFLKVVKHHRVYPLVYSILKNADQDLIPDNVLHKLRSDYNRNTFHMLHLSSEMESVCKSLRNHQVLSLMLKGPVLSQELYGDLSLRTSKDLDILVPMEDVEKAEQILMDLGYEVNHEFPRILGDWKWRFHHISFFHAQKRIQLELHWRLNPEMGMEPKFHELWDRSRVSTITKYPVHFLGNEDLFLYLVSHGARHAWFRLRWLVDIDKIVHKGLDWTTLRELLQVYKSNHVGGQALLLIAALFGTEITHEMSTLIEGKLQRKLAINALAFIRTTINLCSEPHPELDKQYRRYMYRLRWGQQKWNFIMRRFYPSSTDAVMLPLPKALHFLYVPLRPFLWLLRQIKQQSSL</sequence>
<name>A0A6G4A0G3_9BACL</name>
<comment type="caution">
    <text evidence="1">The sequence shown here is derived from an EMBL/GenBank/DDBJ whole genome shotgun (WGS) entry which is preliminary data.</text>
</comment>
<reference evidence="1" key="1">
    <citation type="submission" date="2020-02" db="EMBL/GenBank/DDBJ databases">
        <authorList>
            <person name="Shen X.-R."/>
            <person name="Zhang Y.-X."/>
        </authorList>
    </citation>
    <scope>NUCLEOTIDE SEQUENCE</scope>
    <source>
        <strain evidence="1">SYP-B3998</strain>
    </source>
</reference>
<dbReference type="EMBL" id="JAAIKC010000004">
    <property type="protein sequence ID" value="NEW07137.1"/>
    <property type="molecule type" value="Genomic_DNA"/>
</dbReference>